<evidence type="ECO:0000259" key="2">
    <source>
        <dbReference type="Pfam" id="PF16187"/>
    </source>
</evidence>
<feature type="domain" description="Coenzyme PQQ synthesis protein F-like C-terminal lobe" evidence="3">
    <location>
        <begin position="442"/>
        <end position="541"/>
    </location>
</feature>
<protein>
    <recommendedName>
        <fullName evidence="6">Peptidase M16 C-terminal domain-containing protein</fullName>
    </recommendedName>
</protein>
<dbReference type="PANTHER" id="PTHR43690">
    <property type="entry name" value="NARDILYSIN"/>
    <property type="match status" value="1"/>
</dbReference>
<dbReference type="Gene3D" id="3.30.830.10">
    <property type="entry name" value="Metalloenzyme, LuxS/M16 peptidase-like"/>
    <property type="match status" value="2"/>
</dbReference>
<evidence type="ECO:0000259" key="3">
    <source>
        <dbReference type="Pfam" id="PF22456"/>
    </source>
</evidence>
<dbReference type="InterPro" id="IPR054734">
    <property type="entry name" value="PqqF-like_C_4"/>
</dbReference>
<dbReference type="EMBL" id="BRYB01002934">
    <property type="protein sequence ID" value="GMI27743.1"/>
    <property type="molecule type" value="Genomic_DNA"/>
</dbReference>
<organism evidence="4 5">
    <name type="scientific">Tetraparma gracilis</name>
    <dbReference type="NCBI Taxonomy" id="2962635"/>
    <lineage>
        <taxon>Eukaryota</taxon>
        <taxon>Sar</taxon>
        <taxon>Stramenopiles</taxon>
        <taxon>Ochrophyta</taxon>
        <taxon>Bolidophyceae</taxon>
        <taxon>Parmales</taxon>
        <taxon>Triparmaceae</taxon>
        <taxon>Tetraparma</taxon>
    </lineage>
</organism>
<evidence type="ECO:0000313" key="5">
    <source>
        <dbReference type="Proteomes" id="UP001165060"/>
    </source>
</evidence>
<dbReference type="Pfam" id="PF16187">
    <property type="entry name" value="Peptidase_M16_M"/>
    <property type="match status" value="1"/>
</dbReference>
<dbReference type="SUPFAM" id="SSF63411">
    <property type="entry name" value="LuxS/MPP-like metallohydrolase"/>
    <property type="match status" value="2"/>
</dbReference>
<dbReference type="Pfam" id="PF22456">
    <property type="entry name" value="PqqF-like_C_4"/>
    <property type="match status" value="1"/>
</dbReference>
<feature type="non-terminal residue" evidence="4">
    <location>
        <position position="1"/>
    </location>
</feature>
<name>A0ABQ6MJR1_9STRA</name>
<sequence length="635" mass="69616">YWTVPLSPASVSRFTSPRVYPELSLPAPNAFVATDFSMRPFPPSDAAHPLLNASVKAAAAKGKKGKFGTFYAATVTQYNGETHELTLVFEDEDVKQAALDRESHTASFFKGLEEDSVFLADGGKTKIKVVSIVYPDAPAPEARFGDGAADEFGEVETFPPIPPPSPPSRLPQVAYDKPGVKLHHLQDRLFNRPKSELRLKLMVALDRASPLEAACCDLLQMLVSDAVTETVYMASVCELFYSLTVSYDGYFSVKFNGFNDKLPTLAEFVLTKFLAFGRPANQKKLPAFLPENRFDVALEDLRRWYNNQNIKASSHATDVRVRCLMSSKISENRKLAALENITIPGFMQVASKLLGSISCEGIYHGNCDDADALSLGALLTKKLGGSFLKAKDKPNDVVTKVPVGVCGPMLAASKNPNEPNNAVEIYYQVGPDDTRTRILIDLLTQIMYEPLFDQVRTKEQFGYSVSTGSRWTGGIMGVAFKIVTSVKTVEECLDRLARFVREYRQELSNMKQDTYMSNVVSLAKGKLQAWNSLGEHTAHLWGELTCNRHQPECLREEVMALRSITKKDLVAFYDKHLVEGGPDVRKVSVAVLGGEGPGLGGGSVQGGEVIGTLDGLDQHIAAVGAKGKWPVVYKV</sequence>
<gene>
    <name evidence="4" type="ORF">TeGR_g10529</name>
</gene>
<evidence type="ECO:0000313" key="4">
    <source>
        <dbReference type="EMBL" id="GMI27743.1"/>
    </source>
</evidence>
<accession>A0ABQ6MJR1</accession>
<keyword evidence="1" id="KW-0479">Metal-binding</keyword>
<dbReference type="PANTHER" id="PTHR43690:SF18">
    <property type="entry name" value="INSULIN-DEGRADING ENZYME-RELATED"/>
    <property type="match status" value="1"/>
</dbReference>
<evidence type="ECO:0000256" key="1">
    <source>
        <dbReference type="ARBA" id="ARBA00022723"/>
    </source>
</evidence>
<proteinExistence type="predicted"/>
<comment type="caution">
    <text evidence="4">The sequence shown here is derived from an EMBL/GenBank/DDBJ whole genome shotgun (WGS) entry which is preliminary data.</text>
</comment>
<dbReference type="InterPro" id="IPR050626">
    <property type="entry name" value="Peptidase_M16"/>
</dbReference>
<evidence type="ECO:0008006" key="6">
    <source>
        <dbReference type="Google" id="ProtNLM"/>
    </source>
</evidence>
<dbReference type="InterPro" id="IPR032632">
    <property type="entry name" value="Peptidase_M16_M"/>
</dbReference>
<reference evidence="4 5" key="1">
    <citation type="journal article" date="2023" name="Commun. Biol.">
        <title>Genome analysis of Parmales, the sister group of diatoms, reveals the evolutionary specialization of diatoms from phago-mixotrophs to photoautotrophs.</title>
        <authorList>
            <person name="Ban H."/>
            <person name="Sato S."/>
            <person name="Yoshikawa S."/>
            <person name="Yamada K."/>
            <person name="Nakamura Y."/>
            <person name="Ichinomiya M."/>
            <person name="Sato N."/>
            <person name="Blanc-Mathieu R."/>
            <person name="Endo H."/>
            <person name="Kuwata A."/>
            <person name="Ogata H."/>
        </authorList>
    </citation>
    <scope>NUCLEOTIDE SEQUENCE [LARGE SCALE GENOMIC DNA]</scope>
</reference>
<dbReference type="InterPro" id="IPR011249">
    <property type="entry name" value="Metalloenz_LuxS/M16"/>
</dbReference>
<dbReference type="Proteomes" id="UP001165060">
    <property type="component" value="Unassembled WGS sequence"/>
</dbReference>
<keyword evidence="5" id="KW-1185">Reference proteome</keyword>
<feature type="domain" description="Peptidase M16 middle/third" evidence="2">
    <location>
        <begin position="166"/>
        <end position="337"/>
    </location>
</feature>